<dbReference type="EMBL" id="CP003630">
    <property type="protein sequence ID" value="AFZ20164.1"/>
    <property type="molecule type" value="Genomic_DNA"/>
</dbReference>
<gene>
    <name evidence="1" type="ORF">Mic7113_4473</name>
</gene>
<dbReference type="HOGENOM" id="CLU_075027_0_0_3"/>
<name>K9WK69_9CYAN</name>
<dbReference type="Proteomes" id="UP000010471">
    <property type="component" value="Chromosome"/>
</dbReference>
<organism evidence="1 2">
    <name type="scientific">Allocoleopsis franciscana PCC 7113</name>
    <dbReference type="NCBI Taxonomy" id="1173027"/>
    <lineage>
        <taxon>Bacteria</taxon>
        <taxon>Bacillati</taxon>
        <taxon>Cyanobacteriota</taxon>
        <taxon>Cyanophyceae</taxon>
        <taxon>Coleofasciculales</taxon>
        <taxon>Coleofasciculaceae</taxon>
        <taxon>Allocoleopsis</taxon>
        <taxon>Allocoleopsis franciscana</taxon>
    </lineage>
</organism>
<proteinExistence type="predicted"/>
<protein>
    <submittedName>
        <fullName evidence="1">Uncharacterized protein</fullName>
    </submittedName>
</protein>
<dbReference type="RefSeq" id="WP_015184300.1">
    <property type="nucleotide sequence ID" value="NC_019738.1"/>
</dbReference>
<keyword evidence="2" id="KW-1185">Reference proteome</keyword>
<evidence type="ECO:0000313" key="1">
    <source>
        <dbReference type="EMBL" id="AFZ20164.1"/>
    </source>
</evidence>
<accession>K9WK69</accession>
<dbReference type="AlphaFoldDB" id="K9WK69"/>
<dbReference type="PATRIC" id="fig|1173027.3.peg.4951"/>
<evidence type="ECO:0000313" key="2">
    <source>
        <dbReference type="Proteomes" id="UP000010471"/>
    </source>
</evidence>
<reference evidence="1 2" key="1">
    <citation type="submission" date="2012-06" db="EMBL/GenBank/DDBJ databases">
        <title>Finished chromosome of genome of Microcoleus sp. PCC 7113.</title>
        <authorList>
            <consortium name="US DOE Joint Genome Institute"/>
            <person name="Gugger M."/>
            <person name="Coursin T."/>
            <person name="Rippka R."/>
            <person name="Tandeau De Marsac N."/>
            <person name="Huntemann M."/>
            <person name="Wei C.-L."/>
            <person name="Han J."/>
            <person name="Detter J.C."/>
            <person name="Han C."/>
            <person name="Tapia R."/>
            <person name="Chen A."/>
            <person name="Kyrpides N."/>
            <person name="Mavromatis K."/>
            <person name="Markowitz V."/>
            <person name="Szeto E."/>
            <person name="Ivanova N."/>
            <person name="Pagani I."/>
            <person name="Pati A."/>
            <person name="Goodwin L."/>
            <person name="Nordberg H.P."/>
            <person name="Cantor M.N."/>
            <person name="Hua S.X."/>
            <person name="Woyke T."/>
            <person name="Kerfeld C.A."/>
        </authorList>
    </citation>
    <scope>NUCLEOTIDE SEQUENCE [LARGE SCALE GENOMIC DNA]</scope>
    <source>
        <strain evidence="1 2">PCC 7113</strain>
    </source>
</reference>
<dbReference type="eggNOG" id="ENOG5030FJI">
    <property type="taxonomic scope" value="Bacteria"/>
</dbReference>
<dbReference type="KEGG" id="mic:Mic7113_4473"/>
<dbReference type="OrthoDB" id="483433at2"/>
<sequence length="317" mass="36747">MDLEMVLNELSLRTPAADIPTAQQLMSELIGTVRQATTSGVKRVLRTSDEINTIELAPGYPVARWRNDSTVNREERTFFRTLTSKAPFWTDVAEEIKGNFDLSQVWHQGEEAKGLGFAVVIDALAVSLISEARWDCSRLELEVRRFDENEDLIDERLEIIHASRSNHVQEHSDWINNRIRSRVVNGLELWNRKDELFPNLIFCEAVSEQLQSLGAENPILQLVKNRLSELEDYCKGWTDEIFEPKILRNVSPESQVTLQNPKYNKERTFLCPDGKERVFSWHAKLSFGWRIYFFPNEQRKMIVGYVGCHLKTVKYSN</sequence>
<dbReference type="STRING" id="1173027.Mic7113_4473"/>